<keyword evidence="1" id="KW-0282">Flagellum</keyword>
<keyword evidence="1" id="KW-0966">Cell projection</keyword>
<proteinExistence type="predicted"/>
<name>A0ACD4C4T6_9BACI</name>
<keyword evidence="2" id="KW-1185">Reference proteome</keyword>
<dbReference type="Proteomes" id="UP001064027">
    <property type="component" value="Chromosome"/>
</dbReference>
<evidence type="ECO:0000313" key="2">
    <source>
        <dbReference type="Proteomes" id="UP001064027"/>
    </source>
</evidence>
<reference evidence="1" key="1">
    <citation type="submission" date="2022-09" db="EMBL/GenBank/DDBJ databases">
        <title>Complete genome sequence of Rossellomorea vietnamensis strain RL-WG62, a newly isolated PGPR with the potential for plant salinity stress alleviation.</title>
        <authorList>
            <person name="Ren L."/>
            <person name="Wang G."/>
            <person name="Hu H."/>
        </authorList>
    </citation>
    <scope>NUCLEOTIDE SEQUENCE</scope>
    <source>
        <strain evidence="1">RL-WG62</strain>
    </source>
</reference>
<organism evidence="1 2">
    <name type="scientific">Rossellomorea vietnamensis</name>
    <dbReference type="NCBI Taxonomy" id="218284"/>
    <lineage>
        <taxon>Bacteria</taxon>
        <taxon>Bacillati</taxon>
        <taxon>Bacillota</taxon>
        <taxon>Bacilli</taxon>
        <taxon>Bacillales</taxon>
        <taxon>Bacillaceae</taxon>
        <taxon>Rossellomorea</taxon>
    </lineage>
</organism>
<accession>A0ACD4C4T6</accession>
<protein>
    <submittedName>
        <fullName evidence="1">Flagellar assembly protein FliT</fullName>
    </submittedName>
</protein>
<sequence>MSSVRLCHSITRQLYETVSGVDDDNREAIIGKIEKMLEERQILLEGIRPPFSAEEYLMGKQMMEWNRAIDRTLIGLRNDIKRDMNGLTKKKTNVKRYANPYENMQHDGMFYDKKK</sequence>
<gene>
    <name evidence="1" type="ORF">N5C46_17485</name>
</gene>
<evidence type="ECO:0000313" key="1">
    <source>
        <dbReference type="EMBL" id="UXH43442.1"/>
    </source>
</evidence>
<keyword evidence="1" id="KW-0969">Cilium</keyword>
<dbReference type="EMBL" id="CP104558">
    <property type="protein sequence ID" value="UXH43442.1"/>
    <property type="molecule type" value="Genomic_DNA"/>
</dbReference>